<dbReference type="Proteomes" id="UP001152795">
    <property type="component" value="Unassembled WGS sequence"/>
</dbReference>
<dbReference type="OrthoDB" id="5959160at2759"/>
<dbReference type="Pfam" id="PF00092">
    <property type="entry name" value="VWA"/>
    <property type="match status" value="1"/>
</dbReference>
<dbReference type="InterPro" id="IPR002035">
    <property type="entry name" value="VWF_A"/>
</dbReference>
<keyword evidence="2" id="KW-1185">Reference proteome</keyword>
<gene>
    <name evidence="1" type="ORF">PACLA_8A024683</name>
</gene>
<dbReference type="Gene3D" id="3.40.50.410">
    <property type="entry name" value="von Willebrand factor, type A domain"/>
    <property type="match status" value="1"/>
</dbReference>
<proteinExistence type="predicted"/>
<sequence length="277" mass="31922">MQYKKGLLMGLGLFSCIEAAMEKYLLFPFLFGAFLGISWCANIPNDLNDGLTEKRFWFNKPIKPKPTSTKFDVVFLLDSSNSVGRYSFKTAKRFASNLLNYFSIFPAKTRVAVASYNGNVTLHFDFNKYANKDCVERQIKNLKFQDGSTDIGKALEYVRTDLIHNINNGARNKAKKVIFLFTAGRNGENALDPIKPALKLKQKGVKIFVLYLIGQSRFRNAGYRNRFRHRLGKWRTFYLLRKIVSGSSYLLSARSYAAFYRVMALLRLGKRIVLWFY</sequence>
<comment type="caution">
    <text evidence="1">The sequence shown here is derived from an EMBL/GenBank/DDBJ whole genome shotgun (WGS) entry which is preliminary data.</text>
</comment>
<evidence type="ECO:0000313" key="2">
    <source>
        <dbReference type="Proteomes" id="UP001152795"/>
    </source>
</evidence>
<dbReference type="CDD" id="cd01450">
    <property type="entry name" value="vWFA_subfamily_ECM"/>
    <property type="match status" value="1"/>
</dbReference>
<name>A0A6S7LH07_PARCT</name>
<dbReference type="EMBL" id="CACRXK020017967">
    <property type="protein sequence ID" value="CAB4031899.1"/>
    <property type="molecule type" value="Genomic_DNA"/>
</dbReference>
<evidence type="ECO:0000313" key="1">
    <source>
        <dbReference type="EMBL" id="CAB4031899.1"/>
    </source>
</evidence>
<dbReference type="PRINTS" id="PR00453">
    <property type="entry name" value="VWFADOMAIN"/>
</dbReference>
<dbReference type="PANTHER" id="PTHR24020">
    <property type="entry name" value="COLLAGEN ALPHA"/>
    <property type="match status" value="1"/>
</dbReference>
<dbReference type="InterPro" id="IPR050525">
    <property type="entry name" value="ECM_Assembly_Org"/>
</dbReference>
<dbReference type="AlphaFoldDB" id="A0A6S7LH07"/>
<dbReference type="PROSITE" id="PS50234">
    <property type="entry name" value="VWFA"/>
    <property type="match status" value="1"/>
</dbReference>
<reference evidence="1" key="1">
    <citation type="submission" date="2020-04" db="EMBL/GenBank/DDBJ databases">
        <authorList>
            <person name="Alioto T."/>
            <person name="Alioto T."/>
            <person name="Gomez Garrido J."/>
        </authorList>
    </citation>
    <scope>NUCLEOTIDE SEQUENCE</scope>
    <source>
        <strain evidence="1">A484AB</strain>
    </source>
</reference>
<dbReference type="SMART" id="SM00327">
    <property type="entry name" value="VWA"/>
    <property type="match status" value="1"/>
</dbReference>
<protein>
    <submittedName>
        <fullName evidence="1">Uncharacterized protein</fullName>
    </submittedName>
</protein>
<accession>A0A6S7LH07</accession>
<dbReference type="PROSITE" id="PS51257">
    <property type="entry name" value="PROKAR_LIPOPROTEIN"/>
    <property type="match status" value="1"/>
</dbReference>
<organism evidence="1 2">
    <name type="scientific">Paramuricea clavata</name>
    <name type="common">Red gorgonian</name>
    <name type="synonym">Violescent sea-whip</name>
    <dbReference type="NCBI Taxonomy" id="317549"/>
    <lineage>
        <taxon>Eukaryota</taxon>
        <taxon>Metazoa</taxon>
        <taxon>Cnidaria</taxon>
        <taxon>Anthozoa</taxon>
        <taxon>Octocorallia</taxon>
        <taxon>Malacalcyonacea</taxon>
        <taxon>Plexauridae</taxon>
        <taxon>Paramuricea</taxon>
    </lineage>
</organism>
<dbReference type="PANTHER" id="PTHR24020:SF87">
    <property type="entry name" value="COLLAGEN ALPHA-1(VI) CHAIN-LIKE"/>
    <property type="match status" value="1"/>
</dbReference>
<dbReference type="SUPFAM" id="SSF53300">
    <property type="entry name" value="vWA-like"/>
    <property type="match status" value="1"/>
</dbReference>
<dbReference type="InterPro" id="IPR036465">
    <property type="entry name" value="vWFA_dom_sf"/>
</dbReference>